<feature type="signal peptide" evidence="2">
    <location>
        <begin position="1"/>
        <end position="18"/>
    </location>
</feature>
<comment type="caution">
    <text evidence="4">The sequence shown here is derived from an EMBL/GenBank/DDBJ whole genome shotgun (WGS) entry which is preliminary data.</text>
</comment>
<evidence type="ECO:0000259" key="3">
    <source>
        <dbReference type="Pfam" id="PF02582"/>
    </source>
</evidence>
<evidence type="ECO:0000313" key="4">
    <source>
        <dbReference type="EMBL" id="KAJ3651188.1"/>
    </source>
</evidence>
<evidence type="ECO:0000256" key="1">
    <source>
        <dbReference type="ARBA" id="ARBA00008306"/>
    </source>
</evidence>
<organism evidence="4 5">
    <name type="scientific">Zophobas morio</name>
    <dbReference type="NCBI Taxonomy" id="2755281"/>
    <lineage>
        <taxon>Eukaryota</taxon>
        <taxon>Metazoa</taxon>
        <taxon>Ecdysozoa</taxon>
        <taxon>Arthropoda</taxon>
        <taxon>Hexapoda</taxon>
        <taxon>Insecta</taxon>
        <taxon>Pterygota</taxon>
        <taxon>Neoptera</taxon>
        <taxon>Endopterygota</taxon>
        <taxon>Coleoptera</taxon>
        <taxon>Polyphaga</taxon>
        <taxon>Cucujiformia</taxon>
        <taxon>Tenebrionidae</taxon>
        <taxon>Zophobas</taxon>
    </lineage>
</organism>
<dbReference type="Pfam" id="PF02582">
    <property type="entry name" value="DUF155"/>
    <property type="match status" value="1"/>
</dbReference>
<feature type="chain" id="PRO_5041410629" description="DUF155 domain-containing protein" evidence="2">
    <location>
        <begin position="19"/>
        <end position="374"/>
    </location>
</feature>
<dbReference type="PANTHER" id="PTHR16255:SF1">
    <property type="entry name" value="REQUIRED FOR MEIOTIC NUCLEAR DIVISION PROTEIN 1 HOMOLOG"/>
    <property type="match status" value="1"/>
</dbReference>
<dbReference type="EMBL" id="JALNTZ010000005">
    <property type="protein sequence ID" value="KAJ3651188.1"/>
    <property type="molecule type" value="Genomic_DNA"/>
</dbReference>
<accession>A0AA38MCA9</accession>
<feature type="domain" description="DUF155" evidence="3">
    <location>
        <begin position="145"/>
        <end position="324"/>
    </location>
</feature>
<sequence>MTTFFALIGVRLLHSCKLTPVNTLRGCHHAAFTTPLVSKIVRVSLKPNLTFTPFSTNSHAIQDNISALHLKKRLIRKKKILDDELVRPPGLYDVVAFATAEEYDLERLIKGLKENDLYEPKVIKNTSDVVHAVAKIQVDEEPREIFFFREGSVVLWNVTELESSNVLNFLRKYEFDSYSESMVQEESEKMNYMHQLENLPSGLAKDGDLLVATGDGGEMTLDKYTFSNGMSLSVKLAIWEASLEKYIDTIEFVTEDLKKGNKIRMTREEVLRKHGELFALRHLINLGSDLLDTPDFYWENEQLESLYIQVCNYFAIAKRTRVMNEKINHCVELIELLSTHLSDKHHIRLEWMIIVLIMVEVAFETIHYIDRYMN</sequence>
<evidence type="ECO:0000313" key="5">
    <source>
        <dbReference type="Proteomes" id="UP001168821"/>
    </source>
</evidence>
<keyword evidence="2" id="KW-0732">Signal</keyword>
<dbReference type="AlphaFoldDB" id="A0AA38MCA9"/>
<dbReference type="GO" id="GO:0070131">
    <property type="term" value="P:positive regulation of mitochondrial translation"/>
    <property type="evidence" value="ECO:0007669"/>
    <property type="project" value="TreeGrafter"/>
</dbReference>
<dbReference type="InterPro" id="IPR003734">
    <property type="entry name" value="DUF155"/>
</dbReference>
<gene>
    <name evidence="4" type="ORF">Zmor_017241</name>
</gene>
<evidence type="ECO:0000256" key="2">
    <source>
        <dbReference type="SAM" id="SignalP"/>
    </source>
</evidence>
<reference evidence="4" key="1">
    <citation type="journal article" date="2023" name="G3 (Bethesda)">
        <title>Whole genome assemblies of Zophobas morio and Tenebrio molitor.</title>
        <authorList>
            <person name="Kaur S."/>
            <person name="Stinson S.A."/>
            <person name="diCenzo G.C."/>
        </authorList>
    </citation>
    <scope>NUCLEOTIDE SEQUENCE</scope>
    <source>
        <strain evidence="4">QUZm001</strain>
    </source>
</reference>
<keyword evidence="5" id="KW-1185">Reference proteome</keyword>
<dbReference type="GO" id="GO:0005739">
    <property type="term" value="C:mitochondrion"/>
    <property type="evidence" value="ECO:0007669"/>
    <property type="project" value="UniProtKB-ARBA"/>
</dbReference>
<dbReference type="InterPro" id="IPR051624">
    <property type="entry name" value="RMD1/Sad1-interacting"/>
</dbReference>
<comment type="similarity">
    <text evidence="1">Belongs to the RMD1/sif2 family.</text>
</comment>
<protein>
    <recommendedName>
        <fullName evidence="3">DUF155 domain-containing protein</fullName>
    </recommendedName>
</protein>
<dbReference type="PANTHER" id="PTHR16255">
    <property type="entry name" value="REQUIRED FOR MEIOTIC NUCLEAR DIVISION PROTEIN 1 HOMOLOG"/>
    <property type="match status" value="1"/>
</dbReference>
<dbReference type="Proteomes" id="UP001168821">
    <property type="component" value="Unassembled WGS sequence"/>
</dbReference>
<proteinExistence type="inferred from homology"/>
<name>A0AA38MCA9_9CUCU</name>